<dbReference type="EMBL" id="FWXR01000002">
    <property type="protein sequence ID" value="SMC43405.1"/>
    <property type="molecule type" value="Genomic_DNA"/>
</dbReference>
<evidence type="ECO:0000313" key="1">
    <source>
        <dbReference type="EMBL" id="SMC43405.1"/>
    </source>
</evidence>
<dbReference type="Proteomes" id="UP000192656">
    <property type="component" value="Unassembled WGS sequence"/>
</dbReference>
<protein>
    <recommendedName>
        <fullName evidence="3">PAS fold-containing protein</fullName>
    </recommendedName>
</protein>
<proteinExistence type="predicted"/>
<name>A0A1W1Z4M9_9HYPH</name>
<organism evidence="1 2">
    <name type="scientific">Fulvimarina manganoxydans</name>
    <dbReference type="NCBI Taxonomy" id="937218"/>
    <lineage>
        <taxon>Bacteria</taxon>
        <taxon>Pseudomonadati</taxon>
        <taxon>Pseudomonadota</taxon>
        <taxon>Alphaproteobacteria</taxon>
        <taxon>Hyphomicrobiales</taxon>
        <taxon>Aurantimonadaceae</taxon>
        <taxon>Fulvimarina</taxon>
    </lineage>
</organism>
<gene>
    <name evidence="1" type="ORF">SAMN06297251_102166</name>
</gene>
<sequence>MFLRHLEHAFPGLLVSTEEVTLAPGSQIPVLAMVGSGVGSHAGDRYWHLGLGNPERGTLLSEPNFIEGDRTGIRALLLDCDDKRLQFLIARMPEDRQEMYRRPLEVLLAMLADDISDAYRTAAFRGLDDVSLDRTRLETQWDRVQRPVALISSDLRIHGLNAAMIDMLDDRKLFRPSKAHDRLRPAAALDHDRLHETVSDLARGRRQSASVTIGKRCREIAIDLRTASDSAKSSPQRRGRIIATIAI</sequence>
<keyword evidence="2" id="KW-1185">Reference proteome</keyword>
<accession>A0A1W1Z4M9</accession>
<evidence type="ECO:0008006" key="3">
    <source>
        <dbReference type="Google" id="ProtNLM"/>
    </source>
</evidence>
<reference evidence="1 2" key="1">
    <citation type="submission" date="2017-04" db="EMBL/GenBank/DDBJ databases">
        <authorList>
            <person name="Afonso C.L."/>
            <person name="Miller P.J."/>
            <person name="Scott M.A."/>
            <person name="Spackman E."/>
            <person name="Goraichik I."/>
            <person name="Dimitrov K.M."/>
            <person name="Suarez D.L."/>
            <person name="Swayne D.E."/>
        </authorList>
    </citation>
    <scope>NUCLEOTIDE SEQUENCE [LARGE SCALE GENOMIC DNA]</scope>
    <source>
        <strain evidence="1 2">CGMCC 1.10972</strain>
    </source>
</reference>
<evidence type="ECO:0000313" key="2">
    <source>
        <dbReference type="Proteomes" id="UP000192656"/>
    </source>
</evidence>
<dbReference type="AlphaFoldDB" id="A0A1W1Z4M9"/>